<dbReference type="Proteomes" id="UP000295252">
    <property type="component" value="Unassembled WGS sequence"/>
</dbReference>
<keyword evidence="2" id="KW-1185">Reference proteome</keyword>
<protein>
    <submittedName>
        <fullName evidence="1">DH200=94 genomic scaffold, scaffold_10205</fullName>
    </submittedName>
</protein>
<dbReference type="EMBL" id="HG749289">
    <property type="protein sequence ID" value="CDP22097.1"/>
    <property type="molecule type" value="Genomic_DNA"/>
</dbReference>
<gene>
    <name evidence="1" type="ORF">GSCOC_T00011232001</name>
</gene>
<evidence type="ECO:0000313" key="1">
    <source>
        <dbReference type="EMBL" id="CDP22097.1"/>
    </source>
</evidence>
<dbReference type="InParanoid" id="A0A068VN86"/>
<reference evidence="2" key="1">
    <citation type="journal article" date="2014" name="Science">
        <title>The coffee genome provides insight into the convergent evolution of caffeine biosynthesis.</title>
        <authorList>
            <person name="Denoeud F."/>
            <person name="Carretero-Paulet L."/>
            <person name="Dereeper A."/>
            <person name="Droc G."/>
            <person name="Guyot R."/>
            <person name="Pietrella M."/>
            <person name="Zheng C."/>
            <person name="Alberti A."/>
            <person name="Anthony F."/>
            <person name="Aprea G."/>
            <person name="Aury J.M."/>
            <person name="Bento P."/>
            <person name="Bernard M."/>
            <person name="Bocs S."/>
            <person name="Campa C."/>
            <person name="Cenci A."/>
            <person name="Combes M.C."/>
            <person name="Crouzillat D."/>
            <person name="Da Silva C."/>
            <person name="Daddiego L."/>
            <person name="De Bellis F."/>
            <person name="Dussert S."/>
            <person name="Garsmeur O."/>
            <person name="Gayraud T."/>
            <person name="Guignon V."/>
            <person name="Jahn K."/>
            <person name="Jamilloux V."/>
            <person name="Joet T."/>
            <person name="Labadie K."/>
            <person name="Lan T."/>
            <person name="Leclercq J."/>
            <person name="Lepelley M."/>
            <person name="Leroy T."/>
            <person name="Li L.T."/>
            <person name="Librado P."/>
            <person name="Lopez L."/>
            <person name="Munoz A."/>
            <person name="Noel B."/>
            <person name="Pallavicini A."/>
            <person name="Perrotta G."/>
            <person name="Poncet V."/>
            <person name="Pot D."/>
            <person name="Priyono X."/>
            <person name="Rigoreau M."/>
            <person name="Rouard M."/>
            <person name="Rozas J."/>
            <person name="Tranchant-Dubreuil C."/>
            <person name="VanBuren R."/>
            <person name="Zhang Q."/>
            <person name="Andrade A.C."/>
            <person name="Argout X."/>
            <person name="Bertrand B."/>
            <person name="de Kochko A."/>
            <person name="Graziosi G."/>
            <person name="Henry R.J."/>
            <person name="Jayarama X."/>
            <person name="Ming R."/>
            <person name="Nagai C."/>
            <person name="Rounsley S."/>
            <person name="Sankoff D."/>
            <person name="Giuliano G."/>
            <person name="Albert V.A."/>
            <person name="Wincker P."/>
            <person name="Lashermes P."/>
        </authorList>
    </citation>
    <scope>NUCLEOTIDE SEQUENCE [LARGE SCALE GENOMIC DNA]</scope>
    <source>
        <strain evidence="2">cv. DH200-94</strain>
    </source>
</reference>
<dbReference type="Gramene" id="CDP22097">
    <property type="protein sequence ID" value="CDP22097"/>
    <property type="gene ID" value="GSCOC_T00011232001"/>
</dbReference>
<organism evidence="1 2">
    <name type="scientific">Coffea canephora</name>
    <name type="common">Robusta coffee</name>
    <dbReference type="NCBI Taxonomy" id="49390"/>
    <lineage>
        <taxon>Eukaryota</taxon>
        <taxon>Viridiplantae</taxon>
        <taxon>Streptophyta</taxon>
        <taxon>Embryophyta</taxon>
        <taxon>Tracheophyta</taxon>
        <taxon>Spermatophyta</taxon>
        <taxon>Magnoliopsida</taxon>
        <taxon>eudicotyledons</taxon>
        <taxon>Gunneridae</taxon>
        <taxon>Pentapetalae</taxon>
        <taxon>asterids</taxon>
        <taxon>lamiids</taxon>
        <taxon>Gentianales</taxon>
        <taxon>Rubiaceae</taxon>
        <taxon>Ixoroideae</taxon>
        <taxon>Gardenieae complex</taxon>
        <taxon>Bertiereae - Coffeeae clade</taxon>
        <taxon>Coffeeae</taxon>
        <taxon>Coffea</taxon>
    </lineage>
</organism>
<proteinExistence type="predicted"/>
<accession>A0A068VN86</accession>
<sequence>MNTSRAQPGTQTGFNPAPLRFNRGIARHRFGNRFDRSSTNWAGGVRMKPHINAISVKRMVAFGQQPSLFILLKLR</sequence>
<dbReference type="AlphaFoldDB" id="A0A068VN86"/>
<evidence type="ECO:0000313" key="2">
    <source>
        <dbReference type="Proteomes" id="UP000295252"/>
    </source>
</evidence>
<name>A0A068VN86_COFCA</name>